<dbReference type="Gene3D" id="6.10.140.530">
    <property type="match status" value="1"/>
</dbReference>
<proteinExistence type="predicted"/>
<comment type="caution">
    <text evidence="3">The sequence shown here is derived from an EMBL/GenBank/DDBJ whole genome shotgun (WGS) entry which is preliminary data.</text>
</comment>
<dbReference type="AlphaFoldDB" id="A0AAW8NF35"/>
<dbReference type="InterPro" id="IPR005114">
    <property type="entry name" value="Helicase_assoc"/>
</dbReference>
<feature type="domain" description="Helicase-associated" evidence="2">
    <location>
        <begin position="261"/>
        <end position="321"/>
    </location>
</feature>
<organism evidence="3 4">
    <name type="scientific">Pseudarthrobacter oxydans</name>
    <name type="common">Arthrobacter oxydans</name>
    <dbReference type="NCBI Taxonomy" id="1671"/>
    <lineage>
        <taxon>Bacteria</taxon>
        <taxon>Bacillati</taxon>
        <taxon>Actinomycetota</taxon>
        <taxon>Actinomycetes</taxon>
        <taxon>Micrococcales</taxon>
        <taxon>Micrococcaceae</taxon>
        <taxon>Pseudarthrobacter</taxon>
    </lineage>
</organism>
<sequence>MDWTDSRQEFHSSRVLPGTALPQIGRVTKTADSSLPWRVTDLAADAKDIDDFASSSKPQSPKIVQTLSGQSSSRVGASFQRPTIGTLLSRVRDSRQAGIFVGGMFCSRTIWGVTVTQFEDAPSRGRRSAPYWEWVEMYRRGILPSRIAVLCSAPVTTVRYHLQVAKKSEHGLEAEHAAALPRSEGPSSAFLTTMQDVVDFYGTCGRLPSAHATSPREATLGRWLYLRRREAQAGTLSPAVRDGLNVIAGWDLASKRKAEDEARWQKRLQQVKEVRDAGGEWPRHQKTPDADERVLGVWLHAQRINYNQGKLAPEKESLLNEVLPGWREGRPRGRRPRRTPQSPGDK</sequence>
<dbReference type="Proteomes" id="UP001262032">
    <property type="component" value="Unassembled WGS sequence"/>
</dbReference>
<reference evidence="3" key="1">
    <citation type="submission" date="2023-07" db="EMBL/GenBank/DDBJ databases">
        <title>Sorghum-associated microbial communities from plants grown in Nebraska, USA.</title>
        <authorList>
            <person name="Schachtman D."/>
        </authorList>
    </citation>
    <scope>NUCLEOTIDE SEQUENCE</scope>
    <source>
        <strain evidence="3">BE261</strain>
    </source>
</reference>
<feature type="region of interest" description="Disordered" evidence="1">
    <location>
        <begin position="323"/>
        <end position="346"/>
    </location>
</feature>
<gene>
    <name evidence="3" type="ORF">J2X12_004231</name>
</gene>
<accession>A0AAW8NF35</accession>
<evidence type="ECO:0000256" key="1">
    <source>
        <dbReference type="SAM" id="MobiDB-lite"/>
    </source>
</evidence>
<evidence type="ECO:0000259" key="2">
    <source>
        <dbReference type="Pfam" id="PF03457"/>
    </source>
</evidence>
<name>A0AAW8NF35_PSEOX</name>
<dbReference type="RefSeq" id="WP_240793556.1">
    <property type="nucleotide sequence ID" value="NZ_JAVDWN010000030.1"/>
</dbReference>
<protein>
    <recommendedName>
        <fullName evidence="2">Helicase-associated domain-containing protein</fullName>
    </recommendedName>
</protein>
<evidence type="ECO:0000313" key="3">
    <source>
        <dbReference type="EMBL" id="MDR7166177.1"/>
    </source>
</evidence>
<dbReference type="EMBL" id="JAVDWN010000030">
    <property type="protein sequence ID" value="MDR7166177.1"/>
    <property type="molecule type" value="Genomic_DNA"/>
</dbReference>
<dbReference type="Pfam" id="PF03457">
    <property type="entry name" value="HA"/>
    <property type="match status" value="1"/>
</dbReference>
<evidence type="ECO:0000313" key="4">
    <source>
        <dbReference type="Proteomes" id="UP001262032"/>
    </source>
</evidence>